<evidence type="ECO:0000313" key="1">
    <source>
        <dbReference type="EMBL" id="GAA2498721.1"/>
    </source>
</evidence>
<organism evidence="1 2">
    <name type="scientific">Streptomyces longisporus</name>
    <dbReference type="NCBI Taxonomy" id="1948"/>
    <lineage>
        <taxon>Bacteria</taxon>
        <taxon>Bacillati</taxon>
        <taxon>Actinomycetota</taxon>
        <taxon>Actinomycetes</taxon>
        <taxon>Kitasatosporales</taxon>
        <taxon>Streptomycetaceae</taxon>
        <taxon>Streptomyces</taxon>
    </lineage>
</organism>
<reference evidence="2" key="1">
    <citation type="journal article" date="2019" name="Int. J. Syst. Evol. Microbiol.">
        <title>The Global Catalogue of Microorganisms (GCM) 10K type strain sequencing project: providing services to taxonomists for standard genome sequencing and annotation.</title>
        <authorList>
            <consortium name="The Broad Institute Genomics Platform"/>
            <consortium name="The Broad Institute Genome Sequencing Center for Infectious Disease"/>
            <person name="Wu L."/>
            <person name="Ma J."/>
        </authorList>
    </citation>
    <scope>NUCLEOTIDE SEQUENCE [LARGE SCALE GENOMIC DNA]</scope>
    <source>
        <strain evidence="2">JCM 4395</strain>
    </source>
</reference>
<evidence type="ECO:0008006" key="3">
    <source>
        <dbReference type="Google" id="ProtNLM"/>
    </source>
</evidence>
<gene>
    <name evidence="1" type="ORF">GCM10010276_45270</name>
</gene>
<dbReference type="EMBL" id="BAAASG010000010">
    <property type="protein sequence ID" value="GAA2498721.1"/>
    <property type="molecule type" value="Genomic_DNA"/>
</dbReference>
<protein>
    <recommendedName>
        <fullName evidence="3">FXSXX-COOH protein</fullName>
    </recommendedName>
</protein>
<comment type="caution">
    <text evidence="1">The sequence shown here is derived from an EMBL/GenBank/DDBJ whole genome shotgun (WGS) entry which is preliminary data.</text>
</comment>
<accession>A0ABP5ZH31</accession>
<proteinExistence type="predicted"/>
<evidence type="ECO:0000313" key="2">
    <source>
        <dbReference type="Proteomes" id="UP001501777"/>
    </source>
</evidence>
<name>A0ABP5ZH31_STRLO</name>
<keyword evidence="2" id="KW-1185">Reference proteome</keyword>
<dbReference type="Proteomes" id="UP001501777">
    <property type="component" value="Unassembled WGS sequence"/>
</dbReference>
<sequence>MASRNQATPSEAAASETAMSSWLPDLSGLSLGELSSLDSMVLESSVKHLRRCVNQPLSTIGGSSGS</sequence>